<dbReference type="GO" id="GO:0005634">
    <property type="term" value="C:nucleus"/>
    <property type="evidence" value="ECO:0007669"/>
    <property type="project" value="TreeGrafter"/>
</dbReference>
<name>A0A9N7P0G2_STRHE</name>
<protein>
    <submittedName>
        <fullName evidence="2">Reduced male fertility</fullName>
    </submittedName>
</protein>
<comment type="caution">
    <text evidence="2">The sequence shown here is derived from an EMBL/GenBank/DDBJ whole genome shotgun (WGS) entry which is preliminary data.</text>
</comment>
<dbReference type="Gene3D" id="1.20.1280.50">
    <property type="match status" value="1"/>
</dbReference>
<feature type="domain" description="F-box" evidence="1">
    <location>
        <begin position="46"/>
        <end position="86"/>
    </location>
</feature>
<dbReference type="InterPro" id="IPR001810">
    <property type="entry name" value="F-box_dom"/>
</dbReference>
<dbReference type="Proteomes" id="UP001153555">
    <property type="component" value="Unassembled WGS sequence"/>
</dbReference>
<organism evidence="2 3">
    <name type="scientific">Striga hermonthica</name>
    <name type="common">Purple witchweed</name>
    <name type="synonym">Buchnera hermonthica</name>
    <dbReference type="NCBI Taxonomy" id="68872"/>
    <lineage>
        <taxon>Eukaryota</taxon>
        <taxon>Viridiplantae</taxon>
        <taxon>Streptophyta</taxon>
        <taxon>Embryophyta</taxon>
        <taxon>Tracheophyta</taxon>
        <taxon>Spermatophyta</taxon>
        <taxon>Magnoliopsida</taxon>
        <taxon>eudicotyledons</taxon>
        <taxon>Gunneridae</taxon>
        <taxon>Pentapetalae</taxon>
        <taxon>asterids</taxon>
        <taxon>lamiids</taxon>
        <taxon>Lamiales</taxon>
        <taxon>Orobanchaceae</taxon>
        <taxon>Buchnereae</taxon>
        <taxon>Striga</taxon>
    </lineage>
</organism>
<evidence type="ECO:0000313" key="3">
    <source>
        <dbReference type="Proteomes" id="UP001153555"/>
    </source>
</evidence>
<evidence type="ECO:0000313" key="2">
    <source>
        <dbReference type="EMBL" id="CAA0840014.1"/>
    </source>
</evidence>
<reference evidence="2" key="1">
    <citation type="submission" date="2019-12" db="EMBL/GenBank/DDBJ databases">
        <authorList>
            <person name="Scholes J."/>
        </authorList>
    </citation>
    <scope>NUCLEOTIDE SEQUENCE</scope>
</reference>
<dbReference type="InterPro" id="IPR036047">
    <property type="entry name" value="F-box-like_dom_sf"/>
</dbReference>
<dbReference type="PANTHER" id="PTHR47149">
    <property type="entry name" value="F-BOX PROTEIN RMF"/>
    <property type="match status" value="1"/>
</dbReference>
<dbReference type="Pfam" id="PF12937">
    <property type="entry name" value="F-box-like"/>
    <property type="match status" value="1"/>
</dbReference>
<accession>A0A9N7P0G2</accession>
<sequence length="302" mass="34407">MGKRLDKLLSTFCCISPTTSINNSQSPTTSFSNKSQSPIFSWYQEDIWTEIAKYLDGRSLVMLAVTCKWFRDVLREDDVWKYACLRDFELPDPGKLATFSWKKLYALAFDGSHSYLFRHPEKCFEWKRIGAFIFHSSSALLKLTESLVNPLGIRKPDVRAGGLVLNNVKYGIWIAGKLTILAIRPIFTLNARHIELFLSDGFLDGSWDYEALGVCNINKRADGAFCGLFDIKHLEDRDAFNESSVGPQRNRESKAMLTLHAVALRMTLEENEGLQIKYHAMKSGKDGQIVAIRISNHFHRKT</sequence>
<dbReference type="AlphaFoldDB" id="A0A9N7P0G2"/>
<dbReference type="PANTHER" id="PTHR47149:SF1">
    <property type="entry name" value="F-BOX PROTEIN RMF"/>
    <property type="match status" value="1"/>
</dbReference>
<dbReference type="EMBL" id="CACSLK010031655">
    <property type="protein sequence ID" value="CAA0840014.1"/>
    <property type="molecule type" value="Genomic_DNA"/>
</dbReference>
<keyword evidence="3" id="KW-1185">Reference proteome</keyword>
<dbReference type="SUPFAM" id="SSF81383">
    <property type="entry name" value="F-box domain"/>
    <property type="match status" value="1"/>
</dbReference>
<gene>
    <name evidence="2" type="ORF">SHERM_06474</name>
</gene>
<dbReference type="OrthoDB" id="8062037at2759"/>
<evidence type="ECO:0000259" key="1">
    <source>
        <dbReference type="Pfam" id="PF12937"/>
    </source>
</evidence>
<dbReference type="GO" id="GO:0061458">
    <property type="term" value="P:reproductive system development"/>
    <property type="evidence" value="ECO:0007669"/>
    <property type="project" value="TreeGrafter"/>
</dbReference>
<proteinExistence type="predicted"/>